<dbReference type="GO" id="GO:0032787">
    <property type="term" value="P:monocarboxylic acid metabolic process"/>
    <property type="evidence" value="ECO:0007669"/>
    <property type="project" value="UniProtKB-ARBA"/>
</dbReference>
<comment type="similarity">
    <text evidence="1">Belongs to the short-chain dehydrogenases/reductases (SDR) family.</text>
</comment>
<feature type="domain" description="Ketoreductase" evidence="3">
    <location>
        <begin position="7"/>
        <end position="185"/>
    </location>
</feature>
<dbReference type="eggNOG" id="COG1028">
    <property type="taxonomic scope" value="Bacteria"/>
</dbReference>
<keyword evidence="2" id="KW-0560">Oxidoreductase</keyword>
<dbReference type="AlphaFoldDB" id="B8GCS9"/>
<dbReference type="Proteomes" id="UP000002508">
    <property type="component" value="Chromosome"/>
</dbReference>
<dbReference type="SMART" id="SM00822">
    <property type="entry name" value="PKS_KR"/>
    <property type="match status" value="1"/>
</dbReference>
<dbReference type="PANTHER" id="PTHR42879">
    <property type="entry name" value="3-OXOACYL-(ACYL-CARRIER-PROTEIN) REDUCTASE"/>
    <property type="match status" value="1"/>
</dbReference>
<evidence type="ECO:0000256" key="1">
    <source>
        <dbReference type="ARBA" id="ARBA00006484"/>
    </source>
</evidence>
<organism evidence="4 5">
    <name type="scientific">Chloroflexus aggregans (strain MD-66 / DSM 9485)</name>
    <dbReference type="NCBI Taxonomy" id="326427"/>
    <lineage>
        <taxon>Bacteria</taxon>
        <taxon>Bacillati</taxon>
        <taxon>Chloroflexota</taxon>
        <taxon>Chloroflexia</taxon>
        <taxon>Chloroflexales</taxon>
        <taxon>Chloroflexineae</taxon>
        <taxon>Chloroflexaceae</taxon>
        <taxon>Chloroflexus</taxon>
    </lineage>
</organism>
<proteinExistence type="inferred from homology"/>
<sequence length="247" mass="25603">MFDLSNRTAIVTGAGRGIGRAIAAALVAHGARVALFDRDPTLLTDATETLGAITLSIVVDVADATNVQAAIETVIEQWGRIDILVNNAAILSTKPFLELTPSEWEQTLAVNLNALYYTCRAVVPTMIATGYGRLITIASVAGKRGGGILGNAAYSAAKAGTIGLTKALARELAPYGITANAICPGPVETPLLASMTAEQRTRAQRLIPLGRFAHPTEVAAAVVFLASAEAAFITGETLDVDGGITMD</sequence>
<name>B8GCS9_CHLAD</name>
<keyword evidence="5" id="KW-1185">Reference proteome</keyword>
<dbReference type="PROSITE" id="PS00061">
    <property type="entry name" value="ADH_SHORT"/>
    <property type="match status" value="1"/>
</dbReference>
<protein>
    <submittedName>
        <fullName evidence="4">Short-chain dehydrogenase/reductase SDR</fullName>
    </submittedName>
</protein>
<dbReference type="InterPro" id="IPR002347">
    <property type="entry name" value="SDR_fam"/>
</dbReference>
<dbReference type="KEGG" id="cag:Cagg_0178"/>
<dbReference type="Gene3D" id="3.40.50.720">
    <property type="entry name" value="NAD(P)-binding Rossmann-like Domain"/>
    <property type="match status" value="1"/>
</dbReference>
<dbReference type="PANTHER" id="PTHR42879:SF2">
    <property type="entry name" value="3-OXOACYL-[ACYL-CARRIER-PROTEIN] REDUCTASE FABG"/>
    <property type="match status" value="1"/>
</dbReference>
<accession>B8GCS9</accession>
<dbReference type="InterPro" id="IPR036291">
    <property type="entry name" value="NAD(P)-bd_dom_sf"/>
</dbReference>
<evidence type="ECO:0000313" key="5">
    <source>
        <dbReference type="Proteomes" id="UP000002508"/>
    </source>
</evidence>
<dbReference type="InterPro" id="IPR050259">
    <property type="entry name" value="SDR"/>
</dbReference>
<dbReference type="PRINTS" id="PR00080">
    <property type="entry name" value="SDRFAMILY"/>
</dbReference>
<dbReference type="NCBIfam" id="NF009466">
    <property type="entry name" value="PRK12826.1-2"/>
    <property type="match status" value="1"/>
</dbReference>
<dbReference type="NCBIfam" id="NF005559">
    <property type="entry name" value="PRK07231.1"/>
    <property type="match status" value="1"/>
</dbReference>
<evidence type="ECO:0000259" key="3">
    <source>
        <dbReference type="SMART" id="SM00822"/>
    </source>
</evidence>
<evidence type="ECO:0000313" key="4">
    <source>
        <dbReference type="EMBL" id="ACL23129.1"/>
    </source>
</evidence>
<dbReference type="InterPro" id="IPR057326">
    <property type="entry name" value="KR_dom"/>
</dbReference>
<dbReference type="InterPro" id="IPR020904">
    <property type="entry name" value="Sc_DH/Rdtase_CS"/>
</dbReference>
<dbReference type="RefSeq" id="WP_012615495.1">
    <property type="nucleotide sequence ID" value="NC_011831.1"/>
</dbReference>
<dbReference type="OrthoDB" id="9803333at2"/>
<dbReference type="PRINTS" id="PR00081">
    <property type="entry name" value="GDHRDH"/>
</dbReference>
<dbReference type="GO" id="GO:0016491">
    <property type="term" value="F:oxidoreductase activity"/>
    <property type="evidence" value="ECO:0007669"/>
    <property type="project" value="UniProtKB-KW"/>
</dbReference>
<dbReference type="Pfam" id="PF13561">
    <property type="entry name" value="adh_short_C2"/>
    <property type="match status" value="1"/>
</dbReference>
<gene>
    <name evidence="4" type="ordered locus">Cagg_0178</name>
</gene>
<reference evidence="4" key="1">
    <citation type="submission" date="2008-12" db="EMBL/GenBank/DDBJ databases">
        <title>Complete sequence of Chloroflexus aggregans DSM 9485.</title>
        <authorList>
            <consortium name="US DOE Joint Genome Institute"/>
            <person name="Lucas S."/>
            <person name="Copeland A."/>
            <person name="Lapidus A."/>
            <person name="Glavina del Rio T."/>
            <person name="Dalin E."/>
            <person name="Tice H."/>
            <person name="Pitluck S."/>
            <person name="Foster B."/>
            <person name="Larimer F."/>
            <person name="Land M."/>
            <person name="Hauser L."/>
            <person name="Kyrpides N."/>
            <person name="Mikhailova N."/>
            <person name="Bryant D."/>
            <person name="Richardson P."/>
        </authorList>
    </citation>
    <scope>NUCLEOTIDE SEQUENCE</scope>
    <source>
        <strain evidence="4">DSM 9485</strain>
    </source>
</reference>
<evidence type="ECO:0000256" key="2">
    <source>
        <dbReference type="ARBA" id="ARBA00023002"/>
    </source>
</evidence>
<dbReference type="SUPFAM" id="SSF51735">
    <property type="entry name" value="NAD(P)-binding Rossmann-fold domains"/>
    <property type="match status" value="1"/>
</dbReference>
<dbReference type="EMBL" id="CP001337">
    <property type="protein sequence ID" value="ACL23129.1"/>
    <property type="molecule type" value="Genomic_DNA"/>
</dbReference>
<dbReference type="HOGENOM" id="CLU_010194_2_10_0"/>
<dbReference type="FunFam" id="3.40.50.720:FF:000084">
    <property type="entry name" value="Short-chain dehydrogenase reductase"/>
    <property type="match status" value="1"/>
</dbReference>
<dbReference type="STRING" id="326427.Cagg_0178"/>